<dbReference type="AlphaFoldDB" id="A0A0F9THQ1"/>
<accession>A0A0F9THQ1</accession>
<gene>
    <name evidence="1" type="ORF">LCGC14_0652090</name>
</gene>
<sequence length="187" mass="21615">MDDQQFNTQQLDKQLDHSSDALYAGMMREDKVSNILSQINPDNLLTDIEHRIRGEKKDSTGVWVKIHPDAEPVSEEMVSNFISFLGAILNQNTSMSNFKEQEINNMMEMITSWVISDLSVNARKYGIEGQYTEYDRVGHIICATCFAVFKRALNGRESARIFKMLRVTESNSPQKQNKLWDNLKFWN</sequence>
<reference evidence="1" key="1">
    <citation type="journal article" date="2015" name="Nature">
        <title>Complex archaea that bridge the gap between prokaryotes and eukaryotes.</title>
        <authorList>
            <person name="Spang A."/>
            <person name="Saw J.H."/>
            <person name="Jorgensen S.L."/>
            <person name="Zaremba-Niedzwiedzka K."/>
            <person name="Martijn J."/>
            <person name="Lind A.E."/>
            <person name="van Eijk R."/>
            <person name="Schleper C."/>
            <person name="Guy L."/>
            <person name="Ettema T.J."/>
        </authorList>
    </citation>
    <scope>NUCLEOTIDE SEQUENCE</scope>
</reference>
<evidence type="ECO:0000313" key="1">
    <source>
        <dbReference type="EMBL" id="KKN48516.1"/>
    </source>
</evidence>
<dbReference type="EMBL" id="LAZR01001217">
    <property type="protein sequence ID" value="KKN48516.1"/>
    <property type="molecule type" value="Genomic_DNA"/>
</dbReference>
<protein>
    <submittedName>
        <fullName evidence="1">Uncharacterized protein</fullName>
    </submittedName>
</protein>
<organism evidence="1">
    <name type="scientific">marine sediment metagenome</name>
    <dbReference type="NCBI Taxonomy" id="412755"/>
    <lineage>
        <taxon>unclassified sequences</taxon>
        <taxon>metagenomes</taxon>
        <taxon>ecological metagenomes</taxon>
    </lineage>
</organism>
<comment type="caution">
    <text evidence="1">The sequence shown here is derived from an EMBL/GenBank/DDBJ whole genome shotgun (WGS) entry which is preliminary data.</text>
</comment>
<name>A0A0F9THQ1_9ZZZZ</name>
<proteinExistence type="predicted"/>